<dbReference type="OMA" id="MMTAIEW"/>
<reference evidence="2" key="2">
    <citation type="submission" date="2009-11" db="EMBL/GenBank/DDBJ databases">
        <title>The Genome Sequence of Allomyces macrogynus strain ATCC 38327.</title>
        <authorList>
            <consortium name="The Broad Institute Genome Sequencing Platform"/>
            <person name="Russ C."/>
            <person name="Cuomo C."/>
            <person name="Shea T."/>
            <person name="Young S.K."/>
            <person name="Zeng Q."/>
            <person name="Koehrsen M."/>
            <person name="Haas B."/>
            <person name="Borodovsky M."/>
            <person name="Guigo R."/>
            <person name="Alvarado L."/>
            <person name="Berlin A."/>
            <person name="Borenstein D."/>
            <person name="Chen Z."/>
            <person name="Engels R."/>
            <person name="Freedman E."/>
            <person name="Gellesch M."/>
            <person name="Goldberg J."/>
            <person name="Griggs A."/>
            <person name="Gujja S."/>
            <person name="Heiman D."/>
            <person name="Hepburn T."/>
            <person name="Howarth C."/>
            <person name="Jen D."/>
            <person name="Larson L."/>
            <person name="Lewis B."/>
            <person name="Mehta T."/>
            <person name="Park D."/>
            <person name="Pearson M."/>
            <person name="Roberts A."/>
            <person name="Saif S."/>
            <person name="Shenoy N."/>
            <person name="Sisk P."/>
            <person name="Stolte C."/>
            <person name="Sykes S."/>
            <person name="Walk T."/>
            <person name="White J."/>
            <person name="Yandava C."/>
            <person name="Burger G."/>
            <person name="Gray M.W."/>
            <person name="Holland P.W.H."/>
            <person name="King N."/>
            <person name="Lang F.B.F."/>
            <person name="Roger A.J."/>
            <person name="Ruiz-Trillo I."/>
            <person name="Lander E."/>
            <person name="Nusbaum C."/>
        </authorList>
    </citation>
    <scope>NUCLEOTIDE SEQUENCE [LARGE SCALE GENOMIC DNA]</scope>
    <source>
        <strain evidence="2">ATCC 38327</strain>
    </source>
</reference>
<organism evidence="1 2">
    <name type="scientific">Allomyces macrogynus (strain ATCC 38327)</name>
    <name type="common">Allomyces javanicus var. macrogynus</name>
    <dbReference type="NCBI Taxonomy" id="578462"/>
    <lineage>
        <taxon>Eukaryota</taxon>
        <taxon>Fungi</taxon>
        <taxon>Fungi incertae sedis</taxon>
        <taxon>Blastocladiomycota</taxon>
        <taxon>Blastocladiomycetes</taxon>
        <taxon>Blastocladiales</taxon>
        <taxon>Blastocladiaceae</taxon>
        <taxon>Allomyces</taxon>
    </lineage>
</organism>
<dbReference type="Proteomes" id="UP000054350">
    <property type="component" value="Unassembled WGS sequence"/>
</dbReference>
<name>A0A0L0S827_ALLM3</name>
<dbReference type="AlphaFoldDB" id="A0A0L0S827"/>
<dbReference type="OrthoDB" id="57748at2759"/>
<evidence type="ECO:0000313" key="1">
    <source>
        <dbReference type="EMBL" id="KNE58581.1"/>
    </source>
</evidence>
<dbReference type="InterPro" id="IPR036514">
    <property type="entry name" value="SGNH_hydro_sf"/>
</dbReference>
<evidence type="ECO:0008006" key="3">
    <source>
        <dbReference type="Google" id="ProtNLM"/>
    </source>
</evidence>
<dbReference type="SUPFAM" id="SSF52266">
    <property type="entry name" value="SGNH hydrolase"/>
    <property type="match status" value="1"/>
</dbReference>
<gene>
    <name evidence="1" type="ORF">AMAG_04146</name>
</gene>
<proteinExistence type="predicted"/>
<reference evidence="1 2" key="1">
    <citation type="submission" date="2009-11" db="EMBL/GenBank/DDBJ databases">
        <title>Annotation of Allomyces macrogynus ATCC 38327.</title>
        <authorList>
            <consortium name="The Broad Institute Genome Sequencing Platform"/>
            <person name="Russ C."/>
            <person name="Cuomo C."/>
            <person name="Burger G."/>
            <person name="Gray M.W."/>
            <person name="Holland P.W.H."/>
            <person name="King N."/>
            <person name="Lang F.B.F."/>
            <person name="Roger A.J."/>
            <person name="Ruiz-Trillo I."/>
            <person name="Young S.K."/>
            <person name="Zeng Q."/>
            <person name="Gargeya S."/>
            <person name="Fitzgerald M."/>
            <person name="Haas B."/>
            <person name="Abouelleil A."/>
            <person name="Alvarado L."/>
            <person name="Arachchi H.M."/>
            <person name="Berlin A."/>
            <person name="Chapman S.B."/>
            <person name="Gearin G."/>
            <person name="Goldberg J."/>
            <person name="Griggs A."/>
            <person name="Gujja S."/>
            <person name="Hansen M."/>
            <person name="Heiman D."/>
            <person name="Howarth C."/>
            <person name="Larimer J."/>
            <person name="Lui A."/>
            <person name="MacDonald P.J.P."/>
            <person name="McCowen C."/>
            <person name="Montmayeur A."/>
            <person name="Murphy C."/>
            <person name="Neiman D."/>
            <person name="Pearson M."/>
            <person name="Priest M."/>
            <person name="Roberts A."/>
            <person name="Saif S."/>
            <person name="Shea T."/>
            <person name="Sisk P."/>
            <person name="Stolte C."/>
            <person name="Sykes S."/>
            <person name="Wortman J."/>
            <person name="Nusbaum C."/>
            <person name="Birren B."/>
        </authorList>
    </citation>
    <scope>NUCLEOTIDE SEQUENCE [LARGE SCALE GENOMIC DNA]</scope>
    <source>
        <strain evidence="1 2">ATCC 38327</strain>
    </source>
</reference>
<dbReference type="eggNOG" id="ENOG502RZWN">
    <property type="taxonomic scope" value="Eukaryota"/>
</dbReference>
<dbReference type="Gene3D" id="3.40.50.1110">
    <property type="entry name" value="SGNH hydrolase"/>
    <property type="match status" value="1"/>
</dbReference>
<sequence>MLGALFRTTWHIVQYLFHELRLFLHAYWIPLMRYIIAPPRYPVADFHHNIVIIGDDHALGVGDWVTPGEHSGAVGRLRALVDPTRANARGVAKHSWGAINRGVAKSTTTEWVPGVGKWYEWPFAAPKDPAKAEEVAKQRAKDVVVVVAGGEDARQGIEPVDTVRNLQRIVEKLAETHAAVYVCTVPNWMLGDAHDMLRALPGEGTGKRALPSGLDKAPEDVDVRNMTPEARVLKATVETNRLIREWIAGLDAKTTNVRLGAELDRGNPEYRLARLYFADLLHFSSKARFLTTGYEKMAKDLFLLLETQVRKIEFQEEKARLR</sequence>
<evidence type="ECO:0000313" key="2">
    <source>
        <dbReference type="Proteomes" id="UP000054350"/>
    </source>
</evidence>
<keyword evidence="2" id="KW-1185">Reference proteome</keyword>
<protein>
    <recommendedName>
        <fullName evidence="3">SGNH hydrolase-type esterase domain-containing protein</fullName>
    </recommendedName>
</protein>
<dbReference type="VEuPathDB" id="FungiDB:AMAG_04146"/>
<dbReference type="EMBL" id="GG745333">
    <property type="protein sequence ID" value="KNE58581.1"/>
    <property type="molecule type" value="Genomic_DNA"/>
</dbReference>
<accession>A0A0L0S827</accession>